<name>A0AAV4BDR2_9GAST</name>
<protein>
    <submittedName>
        <fullName evidence="1">Uncharacterized protein</fullName>
    </submittedName>
</protein>
<comment type="caution">
    <text evidence="1">The sequence shown here is derived from an EMBL/GenBank/DDBJ whole genome shotgun (WGS) entry which is preliminary data.</text>
</comment>
<proteinExistence type="predicted"/>
<dbReference type="AlphaFoldDB" id="A0AAV4BDR2"/>
<dbReference type="EMBL" id="BLXT01004871">
    <property type="protein sequence ID" value="GFO17708.1"/>
    <property type="molecule type" value="Genomic_DNA"/>
</dbReference>
<gene>
    <name evidence="1" type="ORF">PoB_004421300</name>
</gene>
<sequence length="118" mass="13539">MSDVKEVPPVTSHFCKKQSVLVGQEGSISWQDFMSAPFRVCFKLQYWQHHDDNKAGAFLLDVREALFIDSFKFSSQYLKSVCPGKRARDRTVSDVWTVMRSFGINWNGKTQGQNFQPG</sequence>
<reference evidence="1 2" key="1">
    <citation type="journal article" date="2021" name="Elife">
        <title>Chloroplast acquisition without the gene transfer in kleptoplastic sea slugs, Plakobranchus ocellatus.</title>
        <authorList>
            <person name="Maeda T."/>
            <person name="Takahashi S."/>
            <person name="Yoshida T."/>
            <person name="Shimamura S."/>
            <person name="Takaki Y."/>
            <person name="Nagai Y."/>
            <person name="Toyoda A."/>
            <person name="Suzuki Y."/>
            <person name="Arimoto A."/>
            <person name="Ishii H."/>
            <person name="Satoh N."/>
            <person name="Nishiyama T."/>
            <person name="Hasebe M."/>
            <person name="Maruyama T."/>
            <person name="Minagawa J."/>
            <person name="Obokata J."/>
            <person name="Shigenobu S."/>
        </authorList>
    </citation>
    <scope>NUCLEOTIDE SEQUENCE [LARGE SCALE GENOMIC DNA]</scope>
</reference>
<organism evidence="1 2">
    <name type="scientific">Plakobranchus ocellatus</name>
    <dbReference type="NCBI Taxonomy" id="259542"/>
    <lineage>
        <taxon>Eukaryota</taxon>
        <taxon>Metazoa</taxon>
        <taxon>Spiralia</taxon>
        <taxon>Lophotrochozoa</taxon>
        <taxon>Mollusca</taxon>
        <taxon>Gastropoda</taxon>
        <taxon>Heterobranchia</taxon>
        <taxon>Euthyneura</taxon>
        <taxon>Panpulmonata</taxon>
        <taxon>Sacoglossa</taxon>
        <taxon>Placobranchoidea</taxon>
        <taxon>Plakobranchidae</taxon>
        <taxon>Plakobranchus</taxon>
    </lineage>
</organism>
<evidence type="ECO:0000313" key="1">
    <source>
        <dbReference type="EMBL" id="GFO17708.1"/>
    </source>
</evidence>
<accession>A0AAV4BDR2</accession>
<evidence type="ECO:0000313" key="2">
    <source>
        <dbReference type="Proteomes" id="UP000735302"/>
    </source>
</evidence>
<keyword evidence="2" id="KW-1185">Reference proteome</keyword>
<dbReference type="Proteomes" id="UP000735302">
    <property type="component" value="Unassembled WGS sequence"/>
</dbReference>